<feature type="transmembrane region" description="Helical" evidence="1">
    <location>
        <begin position="47"/>
        <end position="70"/>
    </location>
</feature>
<gene>
    <name evidence="2" type="ORF">UK23_46560</name>
</gene>
<keyword evidence="3" id="KW-1185">Reference proteome</keyword>
<accession>A0A0F0GB62</accession>
<dbReference type="EMBL" id="JYJG01000549">
    <property type="protein sequence ID" value="KJK33336.1"/>
    <property type="molecule type" value="Genomic_DNA"/>
</dbReference>
<comment type="caution">
    <text evidence="2">The sequence shown here is derived from an EMBL/GenBank/DDBJ whole genome shotgun (WGS) entry which is preliminary data.</text>
</comment>
<feature type="transmembrane region" description="Helical" evidence="1">
    <location>
        <begin position="82"/>
        <end position="103"/>
    </location>
</feature>
<keyword evidence="1" id="KW-0812">Transmembrane</keyword>
<dbReference type="PATRIC" id="fig|68170.10.peg.2937"/>
<feature type="transmembrane region" description="Helical" evidence="1">
    <location>
        <begin position="20"/>
        <end position="41"/>
    </location>
</feature>
<keyword evidence="1" id="KW-1133">Transmembrane helix</keyword>
<name>A0A0F0GB62_LENAE</name>
<reference evidence="2 3" key="1">
    <citation type="submission" date="2015-02" db="EMBL/GenBank/DDBJ databases">
        <authorList>
            <person name="Ju K.-S."/>
            <person name="Doroghazi J.R."/>
            <person name="Metcalf W."/>
        </authorList>
    </citation>
    <scope>NUCLEOTIDE SEQUENCE [LARGE SCALE GENOMIC DNA]</scope>
    <source>
        <strain evidence="2 3">NRRL B-16140</strain>
    </source>
</reference>
<protein>
    <submittedName>
        <fullName evidence="2">Uncharacterized protein</fullName>
    </submittedName>
</protein>
<dbReference type="Proteomes" id="UP000033393">
    <property type="component" value="Unassembled WGS sequence"/>
</dbReference>
<keyword evidence="1" id="KW-0472">Membrane</keyword>
<evidence type="ECO:0000256" key="1">
    <source>
        <dbReference type="SAM" id="Phobius"/>
    </source>
</evidence>
<evidence type="ECO:0000313" key="2">
    <source>
        <dbReference type="EMBL" id="KJK33336.1"/>
    </source>
</evidence>
<feature type="transmembrane region" description="Helical" evidence="1">
    <location>
        <begin position="175"/>
        <end position="196"/>
    </location>
</feature>
<dbReference type="AlphaFoldDB" id="A0A0F0GB62"/>
<proteinExistence type="predicted"/>
<organism evidence="2 3">
    <name type="scientific">Lentzea aerocolonigenes</name>
    <name type="common">Lechevalieria aerocolonigenes</name>
    <name type="synonym">Saccharothrix aerocolonigenes</name>
    <dbReference type="NCBI Taxonomy" id="68170"/>
    <lineage>
        <taxon>Bacteria</taxon>
        <taxon>Bacillati</taxon>
        <taxon>Actinomycetota</taxon>
        <taxon>Actinomycetes</taxon>
        <taxon>Pseudonocardiales</taxon>
        <taxon>Pseudonocardiaceae</taxon>
        <taxon>Lentzea</taxon>
    </lineage>
</organism>
<sequence length="224" mass="23438">MGGARDATMTFVDLVVFRRVCTAVMAVLMTAFLVSAVVGALRGGHPTGLTLALAGLALLVGAVLGVMRSFRFPKDSDSRGPLPVFLFVLFLGFVGGIGLQQTIPALQPTVSVTAEVTSCGSSGRTVKCSGEYTVDGVRYASEMPVRSVPSGREVGIDVLASDHSVVVSKAWLDVLVFRGGGIVLAALAVVFGLRWIRLARAATAELRRRTPSEVHSNGSNPPVN</sequence>
<evidence type="ECO:0000313" key="3">
    <source>
        <dbReference type="Proteomes" id="UP000033393"/>
    </source>
</evidence>